<name>A0A016SAE3_9BILA</name>
<feature type="region of interest" description="Disordered" evidence="1">
    <location>
        <begin position="1"/>
        <end position="20"/>
    </location>
</feature>
<comment type="caution">
    <text evidence="2">The sequence shown here is derived from an EMBL/GenBank/DDBJ whole genome shotgun (WGS) entry which is preliminary data.</text>
</comment>
<dbReference type="AlphaFoldDB" id="A0A016SAE3"/>
<keyword evidence="3" id="KW-1185">Reference proteome</keyword>
<organism evidence="2 3">
    <name type="scientific">Ancylostoma ceylanicum</name>
    <dbReference type="NCBI Taxonomy" id="53326"/>
    <lineage>
        <taxon>Eukaryota</taxon>
        <taxon>Metazoa</taxon>
        <taxon>Ecdysozoa</taxon>
        <taxon>Nematoda</taxon>
        <taxon>Chromadorea</taxon>
        <taxon>Rhabditida</taxon>
        <taxon>Rhabditina</taxon>
        <taxon>Rhabditomorpha</taxon>
        <taxon>Strongyloidea</taxon>
        <taxon>Ancylostomatidae</taxon>
        <taxon>Ancylostomatinae</taxon>
        <taxon>Ancylostoma</taxon>
    </lineage>
</organism>
<evidence type="ECO:0000313" key="3">
    <source>
        <dbReference type="Proteomes" id="UP000024635"/>
    </source>
</evidence>
<evidence type="ECO:0000256" key="1">
    <source>
        <dbReference type="SAM" id="MobiDB-lite"/>
    </source>
</evidence>
<feature type="compositionally biased region" description="Polar residues" evidence="1">
    <location>
        <begin position="8"/>
        <end position="20"/>
    </location>
</feature>
<dbReference type="Proteomes" id="UP000024635">
    <property type="component" value="Unassembled WGS sequence"/>
</dbReference>
<accession>A0A016SAE3</accession>
<sequence>MMKKLHYSSGNSATQRSRQVDSVQPFAIAIGIRLPWQWDHLFSLLRYAFWLLFFMSKERNFWTRYVRLFFTCA</sequence>
<proteinExistence type="predicted"/>
<evidence type="ECO:0000313" key="2">
    <source>
        <dbReference type="EMBL" id="EYB87381.1"/>
    </source>
</evidence>
<protein>
    <submittedName>
        <fullName evidence="2">Uncharacterized protein</fullName>
    </submittedName>
</protein>
<gene>
    <name evidence="2" type="primary">Acey_s0264.g629</name>
    <name evidence="2" type="ORF">Y032_0264g629</name>
</gene>
<reference evidence="3" key="1">
    <citation type="journal article" date="2015" name="Nat. Genet.">
        <title>The genome and transcriptome of the zoonotic hookworm Ancylostoma ceylanicum identify infection-specific gene families.</title>
        <authorList>
            <person name="Schwarz E.M."/>
            <person name="Hu Y."/>
            <person name="Antoshechkin I."/>
            <person name="Miller M.M."/>
            <person name="Sternberg P.W."/>
            <person name="Aroian R.V."/>
        </authorList>
    </citation>
    <scope>NUCLEOTIDE SEQUENCE</scope>
    <source>
        <strain evidence="3">HY135</strain>
    </source>
</reference>
<dbReference type="EMBL" id="JARK01001600">
    <property type="protein sequence ID" value="EYB87381.1"/>
    <property type="molecule type" value="Genomic_DNA"/>
</dbReference>